<dbReference type="GO" id="GO:0005085">
    <property type="term" value="F:guanyl-nucleotide exchange factor activity"/>
    <property type="evidence" value="ECO:0007669"/>
    <property type="project" value="UniProtKB-KW"/>
</dbReference>
<dbReference type="InParanoid" id="W5NAX6"/>
<evidence type="ECO:0000259" key="6">
    <source>
        <dbReference type="PROSITE" id="PS50004"/>
    </source>
</evidence>
<dbReference type="InterPro" id="IPR035892">
    <property type="entry name" value="C2_domain_sf"/>
</dbReference>
<dbReference type="CDD" id="cd00160">
    <property type="entry name" value="RhoGEF"/>
    <property type="match status" value="1"/>
</dbReference>
<dbReference type="GO" id="GO:0030424">
    <property type="term" value="C:axon"/>
    <property type="evidence" value="ECO:0007669"/>
    <property type="project" value="UniProtKB-SubCell"/>
</dbReference>
<dbReference type="Ensembl" id="ENSLOCT00000017817.1">
    <property type="protein sequence ID" value="ENSLOCP00000017785.1"/>
    <property type="gene ID" value="ENSLOCG00000014441.1"/>
</dbReference>
<feature type="domain" description="C2" evidence="6">
    <location>
        <begin position="485"/>
        <end position="603"/>
    </location>
</feature>
<evidence type="ECO:0000259" key="8">
    <source>
        <dbReference type="PROSITE" id="PS50238"/>
    </source>
</evidence>
<dbReference type="InterPro" id="IPR035899">
    <property type="entry name" value="DBL_dom_sf"/>
</dbReference>
<keyword evidence="4" id="KW-0344">Guanine-nucleotide releasing factor</keyword>
<dbReference type="InterPro" id="IPR000008">
    <property type="entry name" value="C2_dom"/>
</dbReference>
<dbReference type="HOGENOM" id="CLU_004000_1_0_1"/>
<dbReference type="OMA" id="QDQYRFC"/>
<evidence type="ECO:0000256" key="1">
    <source>
        <dbReference type="ARBA" id="ARBA00004489"/>
    </source>
</evidence>
<dbReference type="Bgee" id="ENSLOCG00000014441">
    <property type="expression patterns" value="Expressed in bone element and 12 other cell types or tissues"/>
</dbReference>
<dbReference type="InterPro" id="IPR037769">
    <property type="entry name" value="Abr/Bcr"/>
</dbReference>
<evidence type="ECO:0000313" key="10">
    <source>
        <dbReference type="Proteomes" id="UP000018468"/>
    </source>
</evidence>
<feature type="region of interest" description="Disordered" evidence="5">
    <location>
        <begin position="60"/>
        <end position="81"/>
    </location>
</feature>
<feature type="domain" description="Rho-GAP" evidence="8">
    <location>
        <begin position="638"/>
        <end position="824"/>
    </location>
</feature>
<dbReference type="SUPFAM" id="SSF49562">
    <property type="entry name" value="C2 domain (Calcium/lipid-binding domain, CaLB)"/>
    <property type="match status" value="1"/>
</dbReference>
<keyword evidence="3" id="KW-0343">GTPase activation</keyword>
<dbReference type="Gene3D" id="2.30.29.30">
    <property type="entry name" value="Pleckstrin-homology domain (PH domain)/Phosphotyrosine-binding domain (PTB)"/>
    <property type="match status" value="1"/>
</dbReference>
<dbReference type="GO" id="GO:0043197">
    <property type="term" value="C:dendritic spine"/>
    <property type="evidence" value="ECO:0007669"/>
    <property type="project" value="UniProtKB-SubCell"/>
</dbReference>
<dbReference type="PANTHER" id="PTHR23182:SF6">
    <property type="entry name" value="ACTIVE BREAKPOINT CLUSTER REGION-RELATED PROTEIN-LIKE"/>
    <property type="match status" value="1"/>
</dbReference>
<dbReference type="PROSITE" id="PS50238">
    <property type="entry name" value="RHOGAP"/>
    <property type="match status" value="1"/>
</dbReference>
<name>W5NAX6_LEPOC</name>
<dbReference type="PROSITE" id="PS50004">
    <property type="entry name" value="C2"/>
    <property type="match status" value="1"/>
</dbReference>
<proteinExistence type="predicted"/>
<dbReference type="SMART" id="SM00325">
    <property type="entry name" value="RhoGEF"/>
    <property type="match status" value="1"/>
</dbReference>
<dbReference type="InterPro" id="IPR000198">
    <property type="entry name" value="RhoGAP_dom"/>
</dbReference>
<dbReference type="GO" id="GO:0005096">
    <property type="term" value="F:GTPase activator activity"/>
    <property type="evidence" value="ECO:0007669"/>
    <property type="project" value="UniProtKB-KW"/>
</dbReference>
<organism evidence="9 10">
    <name type="scientific">Lepisosteus oculatus</name>
    <name type="common">Spotted gar</name>
    <dbReference type="NCBI Taxonomy" id="7918"/>
    <lineage>
        <taxon>Eukaryota</taxon>
        <taxon>Metazoa</taxon>
        <taxon>Chordata</taxon>
        <taxon>Craniata</taxon>
        <taxon>Vertebrata</taxon>
        <taxon>Euteleostomi</taxon>
        <taxon>Actinopterygii</taxon>
        <taxon>Neopterygii</taxon>
        <taxon>Holostei</taxon>
        <taxon>Semionotiformes</taxon>
        <taxon>Lepisosteidae</taxon>
        <taxon>Lepisosteus</taxon>
    </lineage>
</organism>
<evidence type="ECO:0000256" key="3">
    <source>
        <dbReference type="ARBA" id="ARBA00022468"/>
    </source>
</evidence>
<dbReference type="SUPFAM" id="SSF48350">
    <property type="entry name" value="GTPase activation domain, GAP"/>
    <property type="match status" value="1"/>
</dbReference>
<sequence>MKETDSSSSESIFPPPSTKMDVYKEAADYLNAYGIEVQELEPDTLEDVFAMDSEEGFLPVDTSPFSPQRSDSVDFPDTPTDWDPDRMLEMRLLVLRNILASEEQYLSELEALLMPMKALKATAFTSQPVLSNQQIQTVFYQVPELRNLHRDFYDSLKNRLELGDPQASVGDLFQKMVSQLGVYCGFIDNYESALEVVRKCAQADERFRTLAENMMSSKGSDNSRANHTFEALLYKPLDRVTKTTLVLHDLLKHTPSDHPDCPLLQESLRISSSFLSGVNEESQKKRAVTLSKGQNRQLVKDAFLVDTSEGVRSLRHIFLYTDVLLCTKVKASWPGKSAQYRFGWYLPLVGLRLQWGREQELPADVQSRISTTRLKMFQLRQEIQLQAELMPKPEKGGRALGARTMDRSRRKLQECELWLLTHSPTTPLELNSPNGKSHTLLLSSLHELSEWRDAIEKLKAESFETVPPDLLTLTNSCVKLRMVHHPPLLSLAPDSGDSSLCGTLSVAVHGASGLQEPASMYICLEVDGYMFFETKAQTRASLSSVAPQWDEEFSMQVDGARHLWVLCVQQPERGSSSTGDRIVGKSLVPLEPNVLQKKWKKMTVTLNQLEVCLSLKFCAHSLEPPGLVPPPQQEVFKVLIGTVAEQEGALVPHIVRSCTEEVERRGLEEVGIYRISGAASDLQALRTAFNTNLRDALSRLRAVDVNAVSGILKLYFRELPEPLIPSDLFQSFAQALDMPDPKGRINHMLSLLDSCPDVNRNTFLFLLHHLKRVAEKQEINKMTLLNLATVFGPSLLRPPPMVLGQAGPQVDISQEVVVQVQVVFFYLQCENLPAAKTTHLLDSEEIPDTVHS</sequence>
<dbReference type="Gene3D" id="1.20.900.10">
    <property type="entry name" value="Dbl homology (DH) domain"/>
    <property type="match status" value="1"/>
</dbReference>
<comment type="subcellular location">
    <subcellularLocation>
        <location evidence="1">Cell projection</location>
        <location evidence="1">Axon</location>
    </subcellularLocation>
    <subcellularLocation>
        <location evidence="2">Cell projection</location>
        <location evidence="2">Dendritic spine</location>
    </subcellularLocation>
</comment>
<dbReference type="SUPFAM" id="SSF50729">
    <property type="entry name" value="PH domain-like"/>
    <property type="match status" value="1"/>
</dbReference>
<dbReference type="GO" id="GO:0007165">
    <property type="term" value="P:signal transduction"/>
    <property type="evidence" value="ECO:0007669"/>
    <property type="project" value="InterPro"/>
</dbReference>
<evidence type="ECO:0000256" key="5">
    <source>
        <dbReference type="SAM" id="MobiDB-lite"/>
    </source>
</evidence>
<dbReference type="Gene3D" id="2.60.40.150">
    <property type="entry name" value="C2 domain"/>
    <property type="match status" value="1"/>
</dbReference>
<dbReference type="Pfam" id="PF00621">
    <property type="entry name" value="RhoGEF"/>
    <property type="match status" value="1"/>
</dbReference>
<dbReference type="PROSITE" id="PS50010">
    <property type="entry name" value="DH_2"/>
    <property type="match status" value="1"/>
</dbReference>
<dbReference type="SMART" id="SM00324">
    <property type="entry name" value="RhoGAP"/>
    <property type="match status" value="1"/>
</dbReference>
<accession>W5NAX6</accession>
<dbReference type="EMBL" id="AHAT01038662">
    <property type="status" value="NOT_ANNOTATED_CDS"/>
    <property type="molecule type" value="Genomic_DNA"/>
</dbReference>
<evidence type="ECO:0000256" key="2">
    <source>
        <dbReference type="ARBA" id="ARBA00004552"/>
    </source>
</evidence>
<dbReference type="GeneTree" id="ENSGT00940000153491"/>
<evidence type="ECO:0000256" key="4">
    <source>
        <dbReference type="ARBA" id="ARBA00022658"/>
    </source>
</evidence>
<evidence type="ECO:0000313" key="9">
    <source>
        <dbReference type="Ensembl" id="ENSLOCP00000017785.1"/>
    </source>
</evidence>
<dbReference type="eggNOG" id="KOG4269">
    <property type="taxonomic scope" value="Eukaryota"/>
</dbReference>
<dbReference type="PANTHER" id="PTHR23182">
    <property type="entry name" value="BREAKPOINT CLUSTER REGION PROTEIN BCR"/>
    <property type="match status" value="1"/>
</dbReference>
<reference evidence="10" key="1">
    <citation type="submission" date="2011-12" db="EMBL/GenBank/DDBJ databases">
        <title>The Draft Genome of Lepisosteus oculatus.</title>
        <authorList>
            <consortium name="The Broad Institute Genome Assembly &amp; Analysis Group"/>
            <consortium name="Computational R&amp;D Group"/>
            <consortium name="and Sequencing Platform"/>
            <person name="Di Palma F."/>
            <person name="Alfoldi J."/>
            <person name="Johnson J."/>
            <person name="Berlin A."/>
            <person name="Gnerre S."/>
            <person name="Jaffe D."/>
            <person name="MacCallum I."/>
            <person name="Young S."/>
            <person name="Walker B.J."/>
            <person name="Lander E.S."/>
            <person name="Lindblad-Toh K."/>
        </authorList>
    </citation>
    <scope>NUCLEOTIDE SEQUENCE [LARGE SCALE GENOMIC DNA]</scope>
</reference>
<dbReference type="InterPro" id="IPR011993">
    <property type="entry name" value="PH-like_dom_sf"/>
</dbReference>
<dbReference type="InterPro" id="IPR000219">
    <property type="entry name" value="DH_dom"/>
</dbReference>
<protein>
    <submittedName>
        <fullName evidence="9">Si:dkey-33c9.6</fullName>
    </submittedName>
</protein>
<dbReference type="AlphaFoldDB" id="W5NAX6"/>
<dbReference type="Pfam" id="PF00620">
    <property type="entry name" value="RhoGAP"/>
    <property type="match status" value="1"/>
</dbReference>
<evidence type="ECO:0000259" key="7">
    <source>
        <dbReference type="PROSITE" id="PS50010"/>
    </source>
</evidence>
<dbReference type="InterPro" id="IPR008936">
    <property type="entry name" value="Rho_GTPase_activation_prot"/>
</dbReference>
<dbReference type="Proteomes" id="UP000018468">
    <property type="component" value="Linkage group LG2"/>
</dbReference>
<dbReference type="GO" id="GO:0016020">
    <property type="term" value="C:membrane"/>
    <property type="evidence" value="ECO:0000318"/>
    <property type="project" value="GO_Central"/>
</dbReference>
<feature type="domain" description="DH" evidence="7">
    <location>
        <begin position="90"/>
        <end position="281"/>
    </location>
</feature>
<dbReference type="STRING" id="7918.ENSLOCP00000017785"/>
<dbReference type="Gene3D" id="1.10.555.10">
    <property type="entry name" value="Rho GTPase activation protein"/>
    <property type="match status" value="1"/>
</dbReference>
<keyword evidence="10" id="KW-1185">Reference proteome</keyword>
<reference evidence="9" key="3">
    <citation type="submission" date="2025-09" db="UniProtKB">
        <authorList>
            <consortium name="Ensembl"/>
        </authorList>
    </citation>
    <scope>IDENTIFICATION</scope>
</reference>
<reference evidence="9" key="2">
    <citation type="submission" date="2025-08" db="UniProtKB">
        <authorList>
            <consortium name="Ensembl"/>
        </authorList>
    </citation>
    <scope>IDENTIFICATION</scope>
</reference>
<dbReference type="SUPFAM" id="SSF48065">
    <property type="entry name" value="DBL homology domain (DH-domain)"/>
    <property type="match status" value="1"/>
</dbReference>